<dbReference type="EMBL" id="FNGP01000001">
    <property type="protein sequence ID" value="SDL24287.1"/>
    <property type="molecule type" value="Genomic_DNA"/>
</dbReference>
<dbReference type="Gene3D" id="3.20.20.70">
    <property type="entry name" value="Aldolase class I"/>
    <property type="match status" value="1"/>
</dbReference>
<dbReference type="STRING" id="686624.SAMN04488242_0926"/>
<name>A0A1G9IGH2_9ACTN</name>
<gene>
    <name evidence="2" type="ORF">SAMN04488242_0926</name>
</gene>
<evidence type="ECO:0000313" key="2">
    <source>
        <dbReference type="EMBL" id="SDL24287.1"/>
    </source>
</evidence>
<protein>
    <submittedName>
        <fullName evidence="2">Transaldolase</fullName>
    </submittedName>
</protein>
<dbReference type="Pfam" id="PF00923">
    <property type="entry name" value="TAL_FSA"/>
    <property type="match status" value="1"/>
</dbReference>
<dbReference type="RefSeq" id="WP_093249293.1">
    <property type="nucleotide sequence ID" value="NZ_FNGP01000001.1"/>
</dbReference>
<dbReference type="GO" id="GO:0005975">
    <property type="term" value="P:carbohydrate metabolic process"/>
    <property type="evidence" value="ECO:0007669"/>
    <property type="project" value="InterPro"/>
</dbReference>
<evidence type="ECO:0000256" key="1">
    <source>
        <dbReference type="ARBA" id="ARBA00023270"/>
    </source>
</evidence>
<accession>A0A1G9IGH2</accession>
<organism evidence="2 3">
    <name type="scientific">Tessaracoccus oleiagri</name>
    <dbReference type="NCBI Taxonomy" id="686624"/>
    <lineage>
        <taxon>Bacteria</taxon>
        <taxon>Bacillati</taxon>
        <taxon>Actinomycetota</taxon>
        <taxon>Actinomycetes</taxon>
        <taxon>Propionibacteriales</taxon>
        <taxon>Propionibacteriaceae</taxon>
        <taxon>Tessaracoccus</taxon>
    </lineage>
</organism>
<sequence>MSYLHHVQTTTPTRVWVNNPTLSDSEAAIAAGAIGVTTNPAFCSKLLQTEPDHMRRILDEALTGSRDISAAAERAYHLAALALMEQWLPVYEESGGRSGFVTIQEDPRREEDTDYILEASLRAAQLAPNYMAKVPVTAPGLAVIRELVRHGVPICATEVFSLSQYRAVLEVYREASERSGKAPALYVTHITGITDEYFQNLARAERVDVPADLLRKAGTLIGLAEYEASREPGLPVHRIIGGGARGLEHFTNFVGLDLDVTMNWPMLLDLGRDLDAPAAFERPGDEEVALLEERLPNFRRAIDPDGLEVDEFADFGPVMLFRTQFMNGYSRLLDAVAEARKGLLVGA</sequence>
<dbReference type="SUPFAM" id="SSF51569">
    <property type="entry name" value="Aldolase"/>
    <property type="match status" value="1"/>
</dbReference>
<reference evidence="2 3" key="1">
    <citation type="submission" date="2016-10" db="EMBL/GenBank/DDBJ databases">
        <authorList>
            <person name="de Groot N.N."/>
        </authorList>
    </citation>
    <scope>NUCLEOTIDE SEQUENCE [LARGE SCALE GENOMIC DNA]</scope>
    <source>
        <strain evidence="2 3">CGMCC 1.9159</strain>
    </source>
</reference>
<dbReference type="AlphaFoldDB" id="A0A1G9IGH2"/>
<dbReference type="OrthoDB" id="9809101at2"/>
<dbReference type="InterPro" id="IPR013785">
    <property type="entry name" value="Aldolase_TIM"/>
</dbReference>
<dbReference type="PANTHER" id="PTHR10683:SF31">
    <property type="entry name" value="TRANSALDOLASE"/>
    <property type="match status" value="1"/>
</dbReference>
<keyword evidence="3" id="KW-1185">Reference proteome</keyword>
<evidence type="ECO:0000313" key="3">
    <source>
        <dbReference type="Proteomes" id="UP000199475"/>
    </source>
</evidence>
<dbReference type="InterPro" id="IPR001585">
    <property type="entry name" value="TAL/FSA"/>
</dbReference>
<proteinExistence type="predicted"/>
<keyword evidence="1" id="KW-0704">Schiff base</keyword>
<dbReference type="PANTHER" id="PTHR10683">
    <property type="entry name" value="TRANSALDOLASE"/>
    <property type="match status" value="1"/>
</dbReference>
<dbReference type="Proteomes" id="UP000199475">
    <property type="component" value="Unassembled WGS sequence"/>
</dbReference>